<name>A0A7J0H1F7_9ERIC</name>
<organism evidence="2 3">
    <name type="scientific">Actinidia rufa</name>
    <dbReference type="NCBI Taxonomy" id="165716"/>
    <lineage>
        <taxon>Eukaryota</taxon>
        <taxon>Viridiplantae</taxon>
        <taxon>Streptophyta</taxon>
        <taxon>Embryophyta</taxon>
        <taxon>Tracheophyta</taxon>
        <taxon>Spermatophyta</taxon>
        <taxon>Magnoliopsida</taxon>
        <taxon>eudicotyledons</taxon>
        <taxon>Gunneridae</taxon>
        <taxon>Pentapetalae</taxon>
        <taxon>asterids</taxon>
        <taxon>Ericales</taxon>
        <taxon>Actinidiaceae</taxon>
        <taxon>Actinidia</taxon>
    </lineage>
</organism>
<keyword evidence="3" id="KW-1185">Reference proteome</keyword>
<evidence type="ECO:0000313" key="3">
    <source>
        <dbReference type="Proteomes" id="UP000585474"/>
    </source>
</evidence>
<feature type="compositionally biased region" description="Basic and acidic residues" evidence="1">
    <location>
        <begin position="173"/>
        <end position="190"/>
    </location>
</feature>
<dbReference type="OrthoDB" id="6125419at2759"/>
<accession>A0A7J0H1F7</accession>
<evidence type="ECO:0000256" key="1">
    <source>
        <dbReference type="SAM" id="MobiDB-lite"/>
    </source>
</evidence>
<proteinExistence type="predicted"/>
<dbReference type="EMBL" id="BJWL01000026">
    <property type="protein sequence ID" value="GFZ16848.1"/>
    <property type="molecule type" value="Genomic_DNA"/>
</dbReference>
<sequence length="393" mass="44072">MLELQSGLEGCDSCFVNVFVKGLGFLVRYGFQKNRSSFRFSSPETHPFVKGESTGSLESRYAAVNANFDGRVMGQVAEIAKDKTMEMEDEITYPRKMGSTYETINEVTDLDVTPAQSLEATDSDNLIEMVKPKVAEDFNQEFESSPMTKTLEEAIQRAVEKLVYDSSSVSEVSEEKINNEDTEDTDHYDGETTTTIGKTEDACTKKDNPEFDNLKLEETSGMVFQLLGTESKSANNVTIEKSDADEVKVEEKETLDVVSEAKDTDSDGAGREAKDKYCTINSIYRSPKIEFDISSFLQDLVELSTIGNESKRDEANIHSTTDDNEDEKTQNLNEIPNLLSDAKDTEVSLEGDTMDFADINEITKDTKDWRKPPFPYPMSRLQEMQIQVTAQKL</sequence>
<comment type="caution">
    <text evidence="2">The sequence shown here is derived from an EMBL/GenBank/DDBJ whole genome shotgun (WGS) entry which is preliminary data.</text>
</comment>
<feature type="region of interest" description="Disordered" evidence="1">
    <location>
        <begin position="172"/>
        <end position="208"/>
    </location>
</feature>
<reference evidence="2 3" key="1">
    <citation type="submission" date="2019-07" db="EMBL/GenBank/DDBJ databases">
        <title>De Novo Assembly of kiwifruit Actinidia rufa.</title>
        <authorList>
            <person name="Sugita-Konishi S."/>
            <person name="Sato K."/>
            <person name="Mori E."/>
            <person name="Abe Y."/>
            <person name="Kisaki G."/>
            <person name="Hamano K."/>
            <person name="Suezawa K."/>
            <person name="Otani M."/>
            <person name="Fukuda T."/>
            <person name="Manabe T."/>
            <person name="Gomi K."/>
            <person name="Tabuchi M."/>
            <person name="Akimitsu K."/>
            <person name="Kataoka I."/>
        </authorList>
    </citation>
    <scope>NUCLEOTIDE SEQUENCE [LARGE SCALE GENOMIC DNA]</scope>
    <source>
        <strain evidence="3">cv. Fuchu</strain>
    </source>
</reference>
<dbReference type="AlphaFoldDB" id="A0A7J0H1F7"/>
<gene>
    <name evidence="2" type="ORF">Acr_26g0001180</name>
</gene>
<dbReference type="Proteomes" id="UP000585474">
    <property type="component" value="Unassembled WGS sequence"/>
</dbReference>
<feature type="compositionally biased region" description="Basic and acidic residues" evidence="1">
    <location>
        <begin position="198"/>
        <end position="208"/>
    </location>
</feature>
<evidence type="ECO:0000313" key="2">
    <source>
        <dbReference type="EMBL" id="GFZ16848.1"/>
    </source>
</evidence>
<protein>
    <submittedName>
        <fullName evidence="2">Uncharacterized protein</fullName>
    </submittedName>
</protein>